<name>A0A087S9W0_AUXPR</name>
<protein>
    <submittedName>
        <fullName evidence="2">Uncharacterized protein</fullName>
    </submittedName>
</protein>
<organism evidence="2 3">
    <name type="scientific">Auxenochlorella protothecoides</name>
    <name type="common">Green microalga</name>
    <name type="synonym">Chlorella protothecoides</name>
    <dbReference type="NCBI Taxonomy" id="3075"/>
    <lineage>
        <taxon>Eukaryota</taxon>
        <taxon>Viridiplantae</taxon>
        <taxon>Chlorophyta</taxon>
        <taxon>core chlorophytes</taxon>
        <taxon>Trebouxiophyceae</taxon>
        <taxon>Chlorellales</taxon>
        <taxon>Chlorellaceae</taxon>
        <taxon>Auxenochlorella</taxon>
    </lineage>
</organism>
<proteinExistence type="predicted"/>
<dbReference type="InterPro" id="IPR002989">
    <property type="entry name" value="Mycobac_pentapep"/>
</dbReference>
<dbReference type="RefSeq" id="XP_011401166.1">
    <property type="nucleotide sequence ID" value="XM_011402864.1"/>
</dbReference>
<feature type="compositionally biased region" description="Low complexity" evidence="1">
    <location>
        <begin position="240"/>
        <end position="251"/>
    </location>
</feature>
<evidence type="ECO:0000313" key="3">
    <source>
        <dbReference type="Proteomes" id="UP000028924"/>
    </source>
</evidence>
<evidence type="ECO:0000313" key="2">
    <source>
        <dbReference type="EMBL" id="KFM22514.1"/>
    </source>
</evidence>
<reference evidence="2 3" key="1">
    <citation type="journal article" date="2014" name="BMC Genomics">
        <title>Oil accumulation mechanisms of the oleaginous microalga Chlorella protothecoides revealed through its genome, transcriptomes, and proteomes.</title>
        <authorList>
            <person name="Gao C."/>
            <person name="Wang Y."/>
            <person name="Shen Y."/>
            <person name="Yan D."/>
            <person name="He X."/>
            <person name="Dai J."/>
            <person name="Wu Q."/>
        </authorList>
    </citation>
    <scope>NUCLEOTIDE SEQUENCE [LARGE SCALE GENOMIC DNA]</scope>
    <source>
        <strain evidence="2 3">0710</strain>
    </source>
</reference>
<dbReference type="EMBL" id="APJO01001103">
    <property type="protein sequence ID" value="KFM22514.1"/>
    <property type="molecule type" value="Genomic_DNA"/>
</dbReference>
<accession>A0A087S9W0</accession>
<dbReference type="AlphaFoldDB" id="A0A087S9W0"/>
<feature type="region of interest" description="Disordered" evidence="1">
    <location>
        <begin position="240"/>
        <end position="262"/>
    </location>
</feature>
<keyword evidence="3" id="KW-1185">Reference proteome</keyword>
<dbReference type="KEGG" id="apro:F751_0194"/>
<evidence type="ECO:0000256" key="1">
    <source>
        <dbReference type="SAM" id="MobiDB-lite"/>
    </source>
</evidence>
<dbReference type="GeneID" id="23611585"/>
<comment type="caution">
    <text evidence="2">The sequence shown here is derived from an EMBL/GenBank/DDBJ whole genome shotgun (WGS) entry which is preliminary data.</text>
</comment>
<gene>
    <name evidence="2" type="ORF">F751_0194</name>
</gene>
<dbReference type="Proteomes" id="UP000028924">
    <property type="component" value="Unassembled WGS sequence"/>
</dbReference>
<dbReference type="Pfam" id="PF01469">
    <property type="entry name" value="Pentapeptide_2"/>
    <property type="match status" value="1"/>
</dbReference>
<sequence>MVFPRSSGYEGTIYLASADDPDYYCRLKGFGADAIGIPKSADLKPHDPFTGFSISTIDPETRKVCTPSDDQACAYLQVVMCSTVYTPGCGPDWKGNIGNGNDGNENMGNKNVGDFNRGNGNRGDHNVGSNNTGDSIVCHNWASSDPCQVDFQGALYLLASSGADAFCKLKGYAQSALVDTMELNASYPFPTFSISTLDPSTYRVCIPSKDPACAFVSVVECLPSGVPACQPDANGNVGNNNLGSHNHGNSNRGDDNQGSFNAGDRNIGDYNVGKEVVCFSNMPVYEYNGTLYLTSAEDPDTYCRLQGFEAAGTWAYLEMESSTTLNFPMALIDPRNRVATATFPQAIAAATHQEAANPLSKEFIPASGQKTSTTLS</sequence>
<dbReference type="STRING" id="3075.A0A087S9W0"/>